<dbReference type="SUPFAM" id="SSF52833">
    <property type="entry name" value="Thioredoxin-like"/>
    <property type="match status" value="1"/>
</dbReference>
<dbReference type="Pfam" id="PF02798">
    <property type="entry name" value="GST_N"/>
    <property type="match status" value="1"/>
</dbReference>
<dbReference type="PROSITE" id="PS50405">
    <property type="entry name" value="GST_CTER"/>
    <property type="match status" value="1"/>
</dbReference>
<dbReference type="SFLD" id="SFLDS00019">
    <property type="entry name" value="Glutathione_Transferase_(cytos"/>
    <property type="match status" value="1"/>
</dbReference>
<dbReference type="OrthoDB" id="3828095at2"/>
<dbReference type="InterPro" id="IPR040079">
    <property type="entry name" value="Glutathione_S-Trfase"/>
</dbReference>
<accession>A0A1Y0EQC2</accession>
<proteinExistence type="predicted"/>
<reference evidence="3 4" key="1">
    <citation type="submission" date="2017-05" db="EMBL/GenBank/DDBJ databases">
        <authorList>
            <person name="Song R."/>
            <person name="Chenine A.L."/>
            <person name="Ruprecht R.M."/>
        </authorList>
    </citation>
    <scope>NUCLEOTIDE SEQUENCE [LARGE SCALE GENOMIC DNA]</scope>
    <source>
        <strain evidence="3 4">DSM 26136</strain>
    </source>
</reference>
<dbReference type="PROSITE" id="PS50404">
    <property type="entry name" value="GST_NTER"/>
    <property type="match status" value="1"/>
</dbReference>
<name>A0A1Y0EQC2_9BURK</name>
<evidence type="ECO:0000259" key="2">
    <source>
        <dbReference type="PROSITE" id="PS50405"/>
    </source>
</evidence>
<dbReference type="InterPro" id="IPR010987">
    <property type="entry name" value="Glutathione-S-Trfase_C-like"/>
</dbReference>
<dbReference type="InterPro" id="IPR004045">
    <property type="entry name" value="Glutathione_S-Trfase_N"/>
</dbReference>
<evidence type="ECO:0000313" key="4">
    <source>
        <dbReference type="Proteomes" id="UP000196138"/>
    </source>
</evidence>
<dbReference type="Proteomes" id="UP000196138">
    <property type="component" value="Chromosome"/>
</dbReference>
<dbReference type="AlphaFoldDB" id="A0A1Y0EQC2"/>
<protein>
    <submittedName>
        <fullName evidence="3">Glutathione S-transferase</fullName>
    </submittedName>
</protein>
<keyword evidence="4" id="KW-1185">Reference proteome</keyword>
<dbReference type="Gene3D" id="1.20.1050.10">
    <property type="match status" value="1"/>
</dbReference>
<dbReference type="GO" id="GO:0016740">
    <property type="term" value="F:transferase activity"/>
    <property type="evidence" value="ECO:0007669"/>
    <property type="project" value="UniProtKB-KW"/>
</dbReference>
<feature type="domain" description="GST N-terminal" evidence="1">
    <location>
        <begin position="1"/>
        <end position="82"/>
    </location>
</feature>
<organism evidence="3 4">
    <name type="scientific">Comamonas serinivorans</name>
    <dbReference type="NCBI Taxonomy" id="1082851"/>
    <lineage>
        <taxon>Bacteria</taxon>
        <taxon>Pseudomonadati</taxon>
        <taxon>Pseudomonadota</taxon>
        <taxon>Betaproteobacteria</taxon>
        <taxon>Burkholderiales</taxon>
        <taxon>Comamonadaceae</taxon>
        <taxon>Comamonas</taxon>
    </lineage>
</organism>
<dbReference type="EMBL" id="CP021455">
    <property type="protein sequence ID" value="ARU05630.1"/>
    <property type="molecule type" value="Genomic_DNA"/>
</dbReference>
<feature type="domain" description="GST C-terminal" evidence="2">
    <location>
        <begin position="87"/>
        <end position="214"/>
    </location>
</feature>
<dbReference type="KEGG" id="cser:CCO03_13895"/>
<evidence type="ECO:0000259" key="1">
    <source>
        <dbReference type="PROSITE" id="PS50404"/>
    </source>
</evidence>
<keyword evidence="3" id="KW-0808">Transferase</keyword>
<dbReference type="InterPro" id="IPR036282">
    <property type="entry name" value="Glutathione-S-Trfase_C_sf"/>
</dbReference>
<dbReference type="PANTHER" id="PTHR44051:SF8">
    <property type="entry name" value="GLUTATHIONE S-TRANSFERASE GSTA"/>
    <property type="match status" value="1"/>
</dbReference>
<sequence>MADLTLYSARGTCALATHIALIEAQADFELVLLDFAQQAQRDARYLALNPKGRVPALRTPHGVLTETVALLAYVAQAFPQAGLAPRDPFAFAQLQAFNAYLASTMHVSHAHRPRAVRWADDEAAQRAMQAKVPQNMRDSCAFIEANHLQGDWVMKEGFSVADGYLFTMTGWLAGDGVDMAEFPRIAAHHARMLGRASVQQAQAQLDAAELVAHV</sequence>
<dbReference type="InterPro" id="IPR036249">
    <property type="entry name" value="Thioredoxin-like_sf"/>
</dbReference>
<dbReference type="Gene3D" id="3.40.30.10">
    <property type="entry name" value="Glutaredoxin"/>
    <property type="match status" value="1"/>
</dbReference>
<dbReference type="PANTHER" id="PTHR44051">
    <property type="entry name" value="GLUTATHIONE S-TRANSFERASE-RELATED"/>
    <property type="match status" value="1"/>
</dbReference>
<dbReference type="SUPFAM" id="SSF47616">
    <property type="entry name" value="GST C-terminal domain-like"/>
    <property type="match status" value="1"/>
</dbReference>
<gene>
    <name evidence="3" type="ORF">CCO03_13895</name>
</gene>
<dbReference type="CDD" id="cd03057">
    <property type="entry name" value="GST_N_Beta"/>
    <property type="match status" value="1"/>
</dbReference>
<dbReference type="SFLD" id="SFLDG00358">
    <property type="entry name" value="Main_(cytGST)"/>
    <property type="match status" value="1"/>
</dbReference>
<dbReference type="CDD" id="cd03188">
    <property type="entry name" value="GST_C_Beta"/>
    <property type="match status" value="1"/>
</dbReference>
<dbReference type="RefSeq" id="WP_087281986.1">
    <property type="nucleotide sequence ID" value="NZ_CP021455.1"/>
</dbReference>
<dbReference type="SFLD" id="SFLDG01150">
    <property type="entry name" value="Main.1:_Beta-like"/>
    <property type="match status" value="1"/>
</dbReference>
<evidence type="ECO:0000313" key="3">
    <source>
        <dbReference type="EMBL" id="ARU05630.1"/>
    </source>
</evidence>